<dbReference type="EMBL" id="CDMY01000040">
    <property type="protein sequence ID" value="CEL92007.1"/>
    <property type="molecule type" value="Genomic_DNA"/>
</dbReference>
<feature type="compositionally biased region" description="Basic and acidic residues" evidence="1">
    <location>
        <begin position="187"/>
        <end position="200"/>
    </location>
</feature>
<feature type="compositionally biased region" description="Low complexity" evidence="1">
    <location>
        <begin position="232"/>
        <end position="243"/>
    </location>
</feature>
<feature type="compositionally biased region" description="Pro residues" evidence="1">
    <location>
        <begin position="94"/>
        <end position="104"/>
    </location>
</feature>
<dbReference type="VEuPathDB" id="CryptoDB:Vbra_6745"/>
<name>A0A0G4E8E8_VITBC</name>
<dbReference type="AlphaFoldDB" id="A0A0G4E8E8"/>
<sequence>MRGFRFNLAEDGGVDDASPEARPLLLPGSIGEDSGSPASVGATTLGTLSSEPKAVPSPLEKTVLPPTSSQHQPANAPPPTQQGGCRHRPSAPENLPPPVGPPRAPLSLSEPPASLLRDAEGESSGEGSASSRGSAGKADRRRQVSISATAAHCDSEGLLSPTGQDVTPSRRGGRALIALPEGFDATSHWRAERLRAEARRRSTNTSRSPAVTPMSPTSRGTATGATTKSPRGSRQGSSMMSRQINAPRFPFLFRSHQSLQTIPPPLPAGPAKHQGKAGRL</sequence>
<feature type="compositionally biased region" description="Polar residues" evidence="1">
    <location>
        <begin position="41"/>
        <end position="50"/>
    </location>
</feature>
<protein>
    <submittedName>
        <fullName evidence="2">Uncharacterized protein</fullName>
    </submittedName>
</protein>
<feature type="compositionally biased region" description="Low complexity" evidence="1">
    <location>
        <begin position="105"/>
        <end position="116"/>
    </location>
</feature>
<evidence type="ECO:0000256" key="1">
    <source>
        <dbReference type="SAM" id="MobiDB-lite"/>
    </source>
</evidence>
<keyword evidence="3" id="KW-1185">Reference proteome</keyword>
<evidence type="ECO:0000313" key="3">
    <source>
        <dbReference type="Proteomes" id="UP000041254"/>
    </source>
</evidence>
<proteinExistence type="predicted"/>
<feature type="compositionally biased region" description="Low complexity" evidence="1">
    <location>
        <begin position="125"/>
        <end position="136"/>
    </location>
</feature>
<dbReference type="Proteomes" id="UP000041254">
    <property type="component" value="Unassembled WGS sequence"/>
</dbReference>
<reference evidence="2 3" key="1">
    <citation type="submission" date="2014-11" db="EMBL/GenBank/DDBJ databases">
        <authorList>
            <person name="Zhu J."/>
            <person name="Qi W."/>
            <person name="Song R."/>
        </authorList>
    </citation>
    <scope>NUCLEOTIDE SEQUENCE [LARGE SCALE GENOMIC DNA]</scope>
</reference>
<feature type="compositionally biased region" description="Polar residues" evidence="1">
    <location>
        <begin position="203"/>
        <end position="230"/>
    </location>
</feature>
<accession>A0A0G4E8E8</accession>
<feature type="region of interest" description="Disordered" evidence="1">
    <location>
        <begin position="1"/>
        <end position="280"/>
    </location>
</feature>
<gene>
    <name evidence="2" type="ORF">Vbra_6745</name>
</gene>
<evidence type="ECO:0000313" key="2">
    <source>
        <dbReference type="EMBL" id="CEL92007.1"/>
    </source>
</evidence>
<organism evidence="2 3">
    <name type="scientific">Vitrella brassicaformis (strain CCMP3155)</name>
    <dbReference type="NCBI Taxonomy" id="1169540"/>
    <lineage>
        <taxon>Eukaryota</taxon>
        <taxon>Sar</taxon>
        <taxon>Alveolata</taxon>
        <taxon>Colpodellida</taxon>
        <taxon>Vitrellaceae</taxon>
        <taxon>Vitrella</taxon>
    </lineage>
</organism>
<dbReference type="InParanoid" id="A0A0G4E8E8"/>